<dbReference type="EMBL" id="KI635815">
    <property type="protein sequence ID" value="ETB56626.1"/>
    <property type="molecule type" value="Genomic_DNA"/>
</dbReference>
<accession>V7PAR0</accession>
<gene>
    <name evidence="2" type="ORF">YYC_05460</name>
</gene>
<dbReference type="Proteomes" id="UP000018538">
    <property type="component" value="Unassembled WGS sequence"/>
</dbReference>
<name>V7PAR0_PLAYE</name>
<proteinExistence type="predicted"/>
<evidence type="ECO:0000256" key="1">
    <source>
        <dbReference type="SAM" id="SignalP"/>
    </source>
</evidence>
<dbReference type="AlphaFoldDB" id="V7PAR0"/>
<keyword evidence="3" id="KW-1185">Reference proteome</keyword>
<organism evidence="2 3">
    <name type="scientific">Plasmodium yoelii 17X</name>
    <dbReference type="NCBI Taxonomy" id="1323249"/>
    <lineage>
        <taxon>Eukaryota</taxon>
        <taxon>Sar</taxon>
        <taxon>Alveolata</taxon>
        <taxon>Apicomplexa</taxon>
        <taxon>Aconoidasida</taxon>
        <taxon>Haemosporida</taxon>
        <taxon>Plasmodiidae</taxon>
        <taxon>Plasmodium</taxon>
        <taxon>Plasmodium (Vinckeia)</taxon>
    </lineage>
</organism>
<evidence type="ECO:0000313" key="3">
    <source>
        <dbReference type="Proteomes" id="UP000018538"/>
    </source>
</evidence>
<feature type="signal peptide" evidence="1">
    <location>
        <begin position="1"/>
        <end position="23"/>
    </location>
</feature>
<feature type="chain" id="PRO_5004763874" description="SET domain-containing protein" evidence="1">
    <location>
        <begin position="24"/>
        <end position="284"/>
    </location>
</feature>
<dbReference type="OrthoDB" id="386648at2759"/>
<keyword evidence="1" id="KW-0732">Signal</keyword>
<reference evidence="2 3" key="1">
    <citation type="submission" date="2013-11" db="EMBL/GenBank/DDBJ databases">
        <title>The Genome Sequence of Plasmodium yoelii 17X.</title>
        <authorList>
            <consortium name="The Broad Institute Genomics Platform"/>
            <consortium name="The Broad Institute Genome Sequencing Center for Infectious Disease"/>
            <person name="Neafsey D."/>
            <person name="Adams J."/>
            <person name="Walker B."/>
            <person name="Young S.K."/>
            <person name="Zeng Q."/>
            <person name="Gargeya S."/>
            <person name="Fitzgerald M."/>
            <person name="Haas B."/>
            <person name="Abouelleil A."/>
            <person name="Alvarado L."/>
            <person name="Chapman S.B."/>
            <person name="Gainer-Dewar J."/>
            <person name="Goldberg J."/>
            <person name="Griggs A."/>
            <person name="Gujja S."/>
            <person name="Hansen M."/>
            <person name="Howarth C."/>
            <person name="Imamovic A."/>
            <person name="Ireland A."/>
            <person name="Larimer J."/>
            <person name="McCowan C."/>
            <person name="Murphy C."/>
            <person name="Pearson M."/>
            <person name="Poon T.W."/>
            <person name="Priest M."/>
            <person name="Roberts A."/>
            <person name="Saif S."/>
            <person name="Shea T."/>
            <person name="Sykes S."/>
            <person name="Wortman J."/>
            <person name="Nusbaum C."/>
            <person name="Birren B."/>
        </authorList>
    </citation>
    <scope>NUCLEOTIDE SEQUENCE [LARGE SCALE GENOMIC DNA]</scope>
    <source>
        <strain evidence="2 3">17X</strain>
    </source>
</reference>
<evidence type="ECO:0000313" key="2">
    <source>
        <dbReference type="EMBL" id="ETB56626.1"/>
    </source>
</evidence>
<evidence type="ECO:0008006" key="4">
    <source>
        <dbReference type="Google" id="ProtNLM"/>
    </source>
</evidence>
<protein>
    <recommendedName>
        <fullName evidence="4">SET domain-containing protein</fullName>
    </recommendedName>
</protein>
<sequence length="284" mass="33817">MMFHKGKFCSLLFITLLLYFLQNDDEYFLRIIKCDSVAKKIGDNYNKENKYIEDKFSNQRNIGYKKENDIKKYILLINSKQKSYIISRFFLKPTKKDIFIRIVNKNQDRKNQNIFTLSNIDKKKKIYVMEKKTNNNLKNFTFLELRNHVLSKKSNVLSKETMDMSHNKNIPYNLKKYNHNSFIEDEEEEEEDPNFGWVHLANYSMSCRETGCPNAYQMCIPFSAKEKNFDGKDIVDIILEHLKVGDSLLKFYNGPVIDEFRSTFYYSCICKKYTTDNMCDESVE</sequence>